<dbReference type="AlphaFoldDB" id="A0A2T0VZ33"/>
<dbReference type="RefSeq" id="WP_106357175.1">
    <property type="nucleotide sequence ID" value="NZ_PVTP01000005.1"/>
</dbReference>
<keyword evidence="2" id="KW-1185">Reference proteome</keyword>
<sequence length="135" mass="15361">MNEILVPLAAADLIDRIALLQLQIENDATGCQNGAARRQKNLLDRLAHRVLPDDVDLHRMRLHLYEARCDLYAIEEDLRACDERAEFGVPFVALTRAFLASRDALEDAKAELRDHLSKPLLINEEYVQTQGRNDV</sequence>
<proteinExistence type="predicted"/>
<evidence type="ECO:0000313" key="2">
    <source>
        <dbReference type="Proteomes" id="UP000238007"/>
    </source>
</evidence>
<reference evidence="1 2" key="1">
    <citation type="submission" date="2018-03" db="EMBL/GenBank/DDBJ databases">
        <title>Genomic Encyclopedia of Archaeal and Bacterial Type Strains, Phase II (KMG-II): from individual species to whole genera.</title>
        <authorList>
            <person name="Goeker M."/>
        </authorList>
    </citation>
    <scope>NUCLEOTIDE SEQUENCE [LARGE SCALE GENOMIC DNA]</scope>
    <source>
        <strain evidence="1 2">DSM 101533</strain>
    </source>
</reference>
<dbReference type="OrthoDB" id="9155693at2"/>
<gene>
    <name evidence="1" type="ORF">CLV80_105110</name>
</gene>
<dbReference type="EMBL" id="PVTP01000005">
    <property type="protein sequence ID" value="PRY77627.1"/>
    <property type="molecule type" value="Genomic_DNA"/>
</dbReference>
<name>A0A2T0VZ33_9RHOB</name>
<dbReference type="Proteomes" id="UP000238007">
    <property type="component" value="Unassembled WGS sequence"/>
</dbReference>
<accession>A0A2T0VZ33</accession>
<comment type="caution">
    <text evidence="1">The sequence shown here is derived from an EMBL/GenBank/DDBJ whole genome shotgun (WGS) entry which is preliminary data.</text>
</comment>
<evidence type="ECO:0000313" key="1">
    <source>
        <dbReference type="EMBL" id="PRY77627.1"/>
    </source>
</evidence>
<organism evidence="1 2">
    <name type="scientific">Yoonia maritima</name>
    <dbReference type="NCBI Taxonomy" id="1435347"/>
    <lineage>
        <taxon>Bacteria</taxon>
        <taxon>Pseudomonadati</taxon>
        <taxon>Pseudomonadota</taxon>
        <taxon>Alphaproteobacteria</taxon>
        <taxon>Rhodobacterales</taxon>
        <taxon>Paracoccaceae</taxon>
        <taxon>Yoonia</taxon>
    </lineage>
</organism>
<protein>
    <submittedName>
        <fullName evidence="1">Uncharacterized protein</fullName>
    </submittedName>
</protein>